<evidence type="ECO:0008006" key="5">
    <source>
        <dbReference type="Google" id="ProtNLM"/>
    </source>
</evidence>
<dbReference type="OrthoDB" id="8480482at2"/>
<proteinExistence type="predicted"/>
<evidence type="ECO:0000313" key="4">
    <source>
        <dbReference type="Proteomes" id="UP000245086"/>
    </source>
</evidence>
<name>A0A2P2EAC5_9PROT</name>
<evidence type="ECO:0000313" key="3">
    <source>
        <dbReference type="EMBL" id="GBF58027.1"/>
    </source>
</evidence>
<evidence type="ECO:0000256" key="2">
    <source>
        <dbReference type="SAM" id="SignalP"/>
    </source>
</evidence>
<dbReference type="Proteomes" id="UP000245086">
    <property type="component" value="Unassembled WGS sequence"/>
</dbReference>
<organism evidence="3 4">
    <name type="scientific">Candidatus Phycosocius bacilliformis</name>
    <dbReference type="NCBI Taxonomy" id="1445552"/>
    <lineage>
        <taxon>Bacteria</taxon>
        <taxon>Pseudomonadati</taxon>
        <taxon>Pseudomonadota</taxon>
        <taxon>Alphaproteobacteria</taxon>
        <taxon>Caulobacterales</taxon>
        <taxon>Caulobacterales incertae sedis</taxon>
        <taxon>Candidatus Phycosocius</taxon>
    </lineage>
</organism>
<feature type="region of interest" description="Disordered" evidence="1">
    <location>
        <begin position="31"/>
        <end position="67"/>
    </location>
</feature>
<feature type="compositionally biased region" description="Low complexity" evidence="1">
    <location>
        <begin position="55"/>
        <end position="67"/>
    </location>
</feature>
<evidence type="ECO:0000256" key="1">
    <source>
        <dbReference type="SAM" id="MobiDB-lite"/>
    </source>
</evidence>
<dbReference type="AlphaFoldDB" id="A0A2P2EAC5"/>
<protein>
    <recommendedName>
        <fullName evidence="5">Lipoprotein</fullName>
    </recommendedName>
</protein>
<feature type="chain" id="PRO_5015118919" description="Lipoprotein" evidence="2">
    <location>
        <begin position="24"/>
        <end position="285"/>
    </location>
</feature>
<gene>
    <name evidence="3" type="ORF">PbB2_01698</name>
</gene>
<accession>A0A2P2EAC5</accession>
<dbReference type="EMBL" id="BFBR01000004">
    <property type="protein sequence ID" value="GBF58027.1"/>
    <property type="molecule type" value="Genomic_DNA"/>
</dbReference>
<reference evidence="3 4" key="1">
    <citation type="journal article" date="2018" name="Genome Announc.">
        <title>Draft Genome Sequence of "Candidatus Phycosocius bacilliformis," an Alphaproteobacterial Ectosymbiont of the Hydrocarbon-Producing Green Alga Botryococcus braunii.</title>
        <authorList>
            <person name="Tanabe Y."/>
            <person name="Yamaguchi H."/>
            <person name="Watanabe M.M."/>
        </authorList>
    </citation>
    <scope>NUCLEOTIDE SEQUENCE [LARGE SCALE GENOMIC DNA]</scope>
    <source>
        <strain evidence="3 4">BOTRYCO-2</strain>
    </source>
</reference>
<keyword evidence="2" id="KW-0732">Signal</keyword>
<feature type="compositionally biased region" description="Low complexity" evidence="1">
    <location>
        <begin position="32"/>
        <end position="46"/>
    </location>
</feature>
<dbReference type="PROSITE" id="PS51257">
    <property type="entry name" value="PROKAR_LIPOPROTEIN"/>
    <property type="match status" value="1"/>
</dbReference>
<keyword evidence="4" id="KW-1185">Reference proteome</keyword>
<comment type="caution">
    <text evidence="3">The sequence shown here is derived from an EMBL/GenBank/DDBJ whole genome shotgun (WGS) entry which is preliminary data.</text>
</comment>
<dbReference type="RefSeq" id="WP_108984874.1">
    <property type="nucleotide sequence ID" value="NZ_BFBR01000004.1"/>
</dbReference>
<sequence length="285" mass="29003">MMEFKPRTWTLLGVSAMALIGVAACQPGGEAGSAAGEGQSASASKPGGEGEGEGAKPVAAAPAAASAGGESGEAGAANAYSNVDAKSWLGLRVTHLGGFLLIAQKSFDAGQVDEASVLIAQGLLEVYQPDAAELDEKVKELKPSYDAVIAAIDGKKSKAEIQAAFAKASKVTEAARLAAGAEETEVIKGMLGIGAGLYRGVVQPEGNDPTEYQHAYGAVLAANQAFQQAQQKLAHMDKKRTEQLATDIASLLSLFPSVTIPDQPAPTAKVTAAASRAELALSGIR</sequence>
<feature type="signal peptide" evidence="2">
    <location>
        <begin position="1"/>
        <end position="23"/>
    </location>
</feature>